<name>A0A4Y7JNE4_PAPSO</name>
<accession>A0A4Y7JNE4</accession>
<evidence type="ECO:0000256" key="1">
    <source>
        <dbReference type="SAM" id="MobiDB-lite"/>
    </source>
</evidence>
<feature type="compositionally biased region" description="Basic residues" evidence="1">
    <location>
        <begin position="21"/>
        <end position="35"/>
    </location>
</feature>
<dbReference type="Proteomes" id="UP000316621">
    <property type="component" value="Chromosome 5"/>
</dbReference>
<gene>
    <name evidence="2" type="ORF">C5167_023293</name>
</gene>
<dbReference type="Gramene" id="RZC61542">
    <property type="protein sequence ID" value="RZC61542"/>
    <property type="gene ID" value="C5167_023293"/>
</dbReference>
<keyword evidence="3" id="KW-1185">Reference proteome</keyword>
<dbReference type="EMBL" id="CM010719">
    <property type="protein sequence ID" value="RZC61542.1"/>
    <property type="molecule type" value="Genomic_DNA"/>
</dbReference>
<feature type="region of interest" description="Disordered" evidence="1">
    <location>
        <begin position="255"/>
        <end position="274"/>
    </location>
</feature>
<dbReference type="AlphaFoldDB" id="A0A4Y7JNE4"/>
<protein>
    <submittedName>
        <fullName evidence="2">Uncharacterized protein</fullName>
    </submittedName>
</protein>
<organism evidence="2 3">
    <name type="scientific">Papaver somniferum</name>
    <name type="common">Opium poppy</name>
    <dbReference type="NCBI Taxonomy" id="3469"/>
    <lineage>
        <taxon>Eukaryota</taxon>
        <taxon>Viridiplantae</taxon>
        <taxon>Streptophyta</taxon>
        <taxon>Embryophyta</taxon>
        <taxon>Tracheophyta</taxon>
        <taxon>Spermatophyta</taxon>
        <taxon>Magnoliopsida</taxon>
        <taxon>Ranunculales</taxon>
        <taxon>Papaveraceae</taxon>
        <taxon>Papaveroideae</taxon>
        <taxon>Papaver</taxon>
    </lineage>
</organism>
<evidence type="ECO:0000313" key="2">
    <source>
        <dbReference type="EMBL" id="RZC61542.1"/>
    </source>
</evidence>
<sequence length="304" mass="34024">MMKVDDHRHHVNNTVTTKNTITRKTKGKKGGKSVQKKLEKKFPQRGVGIAKLEQVHHGYPTTAILLPATSHQIYNQSQNHQIQYPFLHQLQTSLSSSSVVPVSRFVNNGGKNMIHGVNTNIDDNNNGDVIINNLMLFSHLSSGITMVQNLNNGENIGFQEGRNITRYSETTATNDKQIVDNKSDFLKLHLGLGRKWNNNIDAQTKKDFTSVGLLCAGYSGLTNDEQQQDAEFLTVHKKGKSSNILMEHEFFPTVDNKKGHHTTRPIKKDYQHSSSYYSSSSSSYIMEESASSSKGVEVVDYSLD</sequence>
<proteinExistence type="predicted"/>
<feature type="region of interest" description="Disordered" evidence="1">
    <location>
        <begin position="1"/>
        <end position="39"/>
    </location>
</feature>
<evidence type="ECO:0000313" key="3">
    <source>
        <dbReference type="Proteomes" id="UP000316621"/>
    </source>
</evidence>
<reference evidence="2 3" key="1">
    <citation type="journal article" date="2018" name="Science">
        <title>The opium poppy genome and morphinan production.</title>
        <authorList>
            <person name="Guo L."/>
            <person name="Winzer T."/>
            <person name="Yang X."/>
            <person name="Li Y."/>
            <person name="Ning Z."/>
            <person name="He Z."/>
            <person name="Teodor R."/>
            <person name="Lu Y."/>
            <person name="Bowser T.A."/>
            <person name="Graham I.A."/>
            <person name="Ye K."/>
        </authorList>
    </citation>
    <scope>NUCLEOTIDE SEQUENCE [LARGE SCALE GENOMIC DNA]</scope>
    <source>
        <strain evidence="3">cv. HN1</strain>
        <tissue evidence="2">Leaves</tissue>
    </source>
</reference>